<dbReference type="Proteomes" id="UP001144341">
    <property type="component" value="Unassembled WGS sequence"/>
</dbReference>
<evidence type="ECO:0008006" key="3">
    <source>
        <dbReference type="Google" id="ProtNLM"/>
    </source>
</evidence>
<organism evidence="1 2">
    <name type="scientific">Pedobacter rhodius</name>
    <dbReference type="NCBI Taxonomy" id="3004098"/>
    <lineage>
        <taxon>Bacteria</taxon>
        <taxon>Pseudomonadati</taxon>
        <taxon>Bacteroidota</taxon>
        <taxon>Sphingobacteriia</taxon>
        <taxon>Sphingobacteriales</taxon>
        <taxon>Sphingobacteriaceae</taxon>
        <taxon>Pedobacter</taxon>
    </lineage>
</organism>
<protein>
    <recommendedName>
        <fullName evidence="3">DUF3568 domain-containing protein</fullName>
    </recommendedName>
</protein>
<keyword evidence="2" id="KW-1185">Reference proteome</keyword>
<dbReference type="EMBL" id="JAPWGL010000003">
    <property type="protein sequence ID" value="MCZ4223643.1"/>
    <property type="molecule type" value="Genomic_DNA"/>
</dbReference>
<reference evidence="1" key="1">
    <citation type="submission" date="2022-12" db="EMBL/GenBank/DDBJ databases">
        <title>Genome sequence of SJ11.</title>
        <authorList>
            <person name="Woo H."/>
        </authorList>
    </citation>
    <scope>NUCLEOTIDE SEQUENCE</scope>
    <source>
        <strain evidence="1">SJ11</strain>
    </source>
</reference>
<dbReference type="RefSeq" id="WP_269415449.1">
    <property type="nucleotide sequence ID" value="NZ_JAPWGL010000003.1"/>
</dbReference>
<dbReference type="PROSITE" id="PS51257">
    <property type="entry name" value="PROKAR_LIPOPROTEIN"/>
    <property type="match status" value="1"/>
</dbReference>
<proteinExistence type="predicted"/>
<evidence type="ECO:0000313" key="2">
    <source>
        <dbReference type="Proteomes" id="UP001144341"/>
    </source>
</evidence>
<comment type="caution">
    <text evidence="1">The sequence shown here is derived from an EMBL/GenBank/DDBJ whole genome shotgun (WGS) entry which is preliminary data.</text>
</comment>
<evidence type="ECO:0000313" key="1">
    <source>
        <dbReference type="EMBL" id="MCZ4223643.1"/>
    </source>
</evidence>
<name>A0ABT4KXI8_9SPHI</name>
<gene>
    <name evidence="1" type="ORF">O0931_10070</name>
</gene>
<sequence>MKRNIYAILLSAIAISFGCKTNSTNLNIQVKDSETEYTYAAVYPAGKTEKLKKYIALELNNKLPIEQQVDTTVSLPGGEQFKLKATAGELNIQFNKRDNSAAGYIKMKKLTDGINKILSGK</sequence>
<accession>A0ABT4KXI8</accession>